<keyword evidence="3" id="KW-1185">Reference proteome</keyword>
<feature type="compositionally biased region" description="Basic and acidic residues" evidence="1">
    <location>
        <begin position="33"/>
        <end position="59"/>
    </location>
</feature>
<evidence type="ECO:0000256" key="1">
    <source>
        <dbReference type="SAM" id="MobiDB-lite"/>
    </source>
</evidence>
<proteinExistence type="predicted"/>
<dbReference type="EMBL" id="JAAAHW010008804">
    <property type="protein sequence ID" value="KAF9943831.1"/>
    <property type="molecule type" value="Genomic_DNA"/>
</dbReference>
<gene>
    <name evidence="2" type="ORF">BGZ65_000182</name>
</gene>
<protein>
    <submittedName>
        <fullName evidence="2">Uncharacterized protein</fullName>
    </submittedName>
</protein>
<organism evidence="2 3">
    <name type="scientific">Modicella reniformis</name>
    <dbReference type="NCBI Taxonomy" id="1440133"/>
    <lineage>
        <taxon>Eukaryota</taxon>
        <taxon>Fungi</taxon>
        <taxon>Fungi incertae sedis</taxon>
        <taxon>Mucoromycota</taxon>
        <taxon>Mortierellomycotina</taxon>
        <taxon>Mortierellomycetes</taxon>
        <taxon>Mortierellales</taxon>
        <taxon>Mortierellaceae</taxon>
        <taxon>Modicella</taxon>
    </lineage>
</organism>
<feature type="region of interest" description="Disordered" evidence="1">
    <location>
        <begin position="25"/>
        <end position="59"/>
    </location>
</feature>
<comment type="caution">
    <text evidence="2">The sequence shown here is derived from an EMBL/GenBank/DDBJ whole genome shotgun (WGS) entry which is preliminary data.</text>
</comment>
<evidence type="ECO:0000313" key="3">
    <source>
        <dbReference type="Proteomes" id="UP000749646"/>
    </source>
</evidence>
<feature type="non-terminal residue" evidence="2">
    <location>
        <position position="1"/>
    </location>
</feature>
<dbReference type="Proteomes" id="UP000749646">
    <property type="component" value="Unassembled WGS sequence"/>
</dbReference>
<evidence type="ECO:0000313" key="2">
    <source>
        <dbReference type="EMBL" id="KAF9943831.1"/>
    </source>
</evidence>
<dbReference type="OrthoDB" id="2449149at2759"/>
<dbReference type="AlphaFoldDB" id="A0A9P6LUV0"/>
<name>A0A9P6LUV0_9FUNG</name>
<accession>A0A9P6LUV0</accession>
<sequence length="91" mass="10636">MRPVHLDLLGTFGHDVMMRILKRRKNGGSVQDVGRRLTTEEPAEEKRKARHERESKRTKSLDTLNQALTTMEKNSEKGIWTPQKVIRRIDK</sequence>
<reference evidence="2" key="1">
    <citation type="journal article" date="2020" name="Fungal Divers.">
        <title>Resolving the Mortierellaceae phylogeny through synthesis of multi-gene phylogenetics and phylogenomics.</title>
        <authorList>
            <person name="Vandepol N."/>
            <person name="Liber J."/>
            <person name="Desiro A."/>
            <person name="Na H."/>
            <person name="Kennedy M."/>
            <person name="Barry K."/>
            <person name="Grigoriev I.V."/>
            <person name="Miller A.N."/>
            <person name="O'Donnell K."/>
            <person name="Stajich J.E."/>
            <person name="Bonito G."/>
        </authorList>
    </citation>
    <scope>NUCLEOTIDE SEQUENCE</scope>
    <source>
        <strain evidence="2">MES-2147</strain>
    </source>
</reference>